<dbReference type="RefSeq" id="WP_310911869.1">
    <property type="nucleotide sequence ID" value="NZ_JAVLVT010000003.1"/>
</dbReference>
<organism evidence="4 5">
    <name type="scientific">Lipingzhangella rawalii</name>
    <dbReference type="NCBI Taxonomy" id="2055835"/>
    <lineage>
        <taxon>Bacteria</taxon>
        <taxon>Bacillati</taxon>
        <taxon>Actinomycetota</taxon>
        <taxon>Actinomycetes</taxon>
        <taxon>Streptosporangiales</taxon>
        <taxon>Nocardiopsidaceae</taxon>
        <taxon>Lipingzhangella</taxon>
    </lineage>
</organism>
<gene>
    <name evidence="4" type="ORF">RIF23_08605</name>
</gene>
<feature type="compositionally biased region" description="Basic residues" evidence="2">
    <location>
        <begin position="103"/>
        <end position="114"/>
    </location>
</feature>
<evidence type="ECO:0000313" key="4">
    <source>
        <dbReference type="EMBL" id="MDS1270353.1"/>
    </source>
</evidence>
<keyword evidence="1" id="KW-0175">Coiled coil</keyword>
<feature type="region of interest" description="Disordered" evidence="2">
    <location>
        <begin position="31"/>
        <end position="114"/>
    </location>
</feature>
<feature type="compositionally biased region" description="Basic and acidic residues" evidence="2">
    <location>
        <begin position="78"/>
        <end position="88"/>
    </location>
</feature>
<keyword evidence="3" id="KW-0472">Membrane</keyword>
<sequence length="223" mass="25204">MSNSPLYLAIVLVWIIVLVPMLLRRDVADTAPRGTRRPADHDTTADQAAIDPDDLPHDTDEPQDQPHPGEPPSPRHAPHTDDTPRADRTTPAQHRPRPASGNHRPRLTRARVIARRRRRTSGLTLLLLATIVAVTAGLGPWWVLVPPTVLLIGHLALLRTAAKLDAERRRARIEQRRRRARERARQQEEAAQAEREAEIIELAERRNQVYDQYADAYLRAVGD</sequence>
<comment type="caution">
    <text evidence="4">The sequence shown here is derived from an EMBL/GenBank/DDBJ whole genome shotgun (WGS) entry which is preliminary data.</text>
</comment>
<proteinExistence type="predicted"/>
<reference evidence="5" key="1">
    <citation type="submission" date="2023-07" db="EMBL/GenBank/DDBJ databases">
        <title>Novel species in the genus Lipingzhangella isolated from Sambhar Salt Lake.</title>
        <authorList>
            <person name="Jiya N."/>
            <person name="Kajale S."/>
            <person name="Sharma A."/>
        </authorList>
    </citation>
    <scope>NUCLEOTIDE SEQUENCE [LARGE SCALE GENOMIC DNA]</scope>
    <source>
        <strain evidence="5">LS1_29</strain>
    </source>
</reference>
<evidence type="ECO:0000313" key="5">
    <source>
        <dbReference type="Proteomes" id="UP001250214"/>
    </source>
</evidence>
<evidence type="ECO:0000256" key="3">
    <source>
        <dbReference type="SAM" id="Phobius"/>
    </source>
</evidence>
<feature type="coiled-coil region" evidence="1">
    <location>
        <begin position="163"/>
        <end position="203"/>
    </location>
</feature>
<accession>A0ABU2H4Y0</accession>
<keyword evidence="3" id="KW-0812">Transmembrane</keyword>
<name>A0ABU2H4Y0_9ACTN</name>
<dbReference type="EMBL" id="JAVLVT010000003">
    <property type="protein sequence ID" value="MDS1270353.1"/>
    <property type="molecule type" value="Genomic_DNA"/>
</dbReference>
<protein>
    <submittedName>
        <fullName evidence="4">Uncharacterized protein</fullName>
    </submittedName>
</protein>
<evidence type="ECO:0000256" key="2">
    <source>
        <dbReference type="SAM" id="MobiDB-lite"/>
    </source>
</evidence>
<feature type="transmembrane region" description="Helical" evidence="3">
    <location>
        <begin position="6"/>
        <end position="23"/>
    </location>
</feature>
<dbReference type="Proteomes" id="UP001250214">
    <property type="component" value="Unassembled WGS sequence"/>
</dbReference>
<keyword evidence="3" id="KW-1133">Transmembrane helix</keyword>
<feature type="transmembrane region" description="Helical" evidence="3">
    <location>
        <begin position="123"/>
        <end position="143"/>
    </location>
</feature>
<keyword evidence="5" id="KW-1185">Reference proteome</keyword>
<evidence type="ECO:0000256" key="1">
    <source>
        <dbReference type="SAM" id="Coils"/>
    </source>
</evidence>